<accession>A0ABN8AY67</accession>
<dbReference type="Gene3D" id="3.90.1030.20">
    <property type="entry name" value="DNA polymerase delta, p66 (Cdc27) subunit, wHTH domain"/>
    <property type="match status" value="1"/>
</dbReference>
<feature type="compositionally biased region" description="Basic and acidic residues" evidence="5">
    <location>
        <begin position="375"/>
        <end position="388"/>
    </location>
</feature>
<dbReference type="InterPro" id="IPR019038">
    <property type="entry name" value="POLD3"/>
</dbReference>
<sequence length="504" mass="57103">MGIVPFAFPEKGELNKKNCFCLQLELAVWRSLNNYFILALHSPDQVIFWRSGRPSLSLKKMKEVSDTSNMCAVKEMLLDESKLVTYVSLSKELCIHVNESKVLLTNVLSELRKIPTNTSLSASYIISGLLDNNRAQTTVCNESELSDLQTKFKTIFFQHVYSLCAGNSSADNVSYMAVNKFEDLPLCTGLIKSNLCEKRPAEEIQKSRTSSQDITIEKKSAPALQKKVKEECNKEKNNTGENSVAKIQHTLSEPLIKTELPSPKKTLSNGYSHKPDLKNVNKNQKGIAGFFNRDSNNTITKKSVNNIQENHSEKNHEEIRKSEKMEVDEEVRKHHNKKEDSSTSKSTKNLDQIKKTAKVNKKRKRVLQVSDSESENEKNDPFVDKSATEPESDDEIPPTPLINTVKITSGIVNPKKRRKIVDKTYTDEEGYILTKKEEVYESCSENEDINTKENNENVKVTPLKTIDAPPKDKKNINVNKNNKKKLSSPQKGKQATLMNFFKKV</sequence>
<feature type="region of interest" description="Disordered" evidence="5">
    <location>
        <begin position="304"/>
        <end position="402"/>
    </location>
</feature>
<dbReference type="Pfam" id="PF09507">
    <property type="entry name" value="CDC27"/>
    <property type="match status" value="1"/>
</dbReference>
<evidence type="ECO:0000256" key="4">
    <source>
        <dbReference type="ARBA" id="ARBA00023242"/>
    </source>
</evidence>
<dbReference type="InterPro" id="IPR041913">
    <property type="entry name" value="POLD3_sf"/>
</dbReference>
<organism evidence="6 7">
    <name type="scientific">Chilo suppressalis</name>
    <name type="common">Asiatic rice borer moth</name>
    <dbReference type="NCBI Taxonomy" id="168631"/>
    <lineage>
        <taxon>Eukaryota</taxon>
        <taxon>Metazoa</taxon>
        <taxon>Ecdysozoa</taxon>
        <taxon>Arthropoda</taxon>
        <taxon>Hexapoda</taxon>
        <taxon>Insecta</taxon>
        <taxon>Pterygota</taxon>
        <taxon>Neoptera</taxon>
        <taxon>Endopterygota</taxon>
        <taxon>Lepidoptera</taxon>
        <taxon>Glossata</taxon>
        <taxon>Ditrysia</taxon>
        <taxon>Pyraloidea</taxon>
        <taxon>Crambidae</taxon>
        <taxon>Crambinae</taxon>
        <taxon>Chilo</taxon>
    </lineage>
</organism>
<evidence type="ECO:0000313" key="7">
    <source>
        <dbReference type="Proteomes" id="UP001153292"/>
    </source>
</evidence>
<evidence type="ECO:0000256" key="2">
    <source>
        <dbReference type="ARBA" id="ARBA00017589"/>
    </source>
</evidence>
<evidence type="ECO:0000256" key="3">
    <source>
        <dbReference type="ARBA" id="ARBA00022705"/>
    </source>
</evidence>
<feature type="compositionally biased region" description="Basic residues" evidence="5">
    <location>
        <begin position="355"/>
        <end position="366"/>
    </location>
</feature>
<reference evidence="6" key="1">
    <citation type="submission" date="2021-12" db="EMBL/GenBank/DDBJ databases">
        <authorList>
            <person name="King R."/>
        </authorList>
    </citation>
    <scope>NUCLEOTIDE SEQUENCE</scope>
</reference>
<gene>
    <name evidence="6" type="ORF">CHILSU_LOCUS2279</name>
</gene>
<dbReference type="EMBL" id="OU963906">
    <property type="protein sequence ID" value="CAH0399149.1"/>
    <property type="molecule type" value="Genomic_DNA"/>
</dbReference>
<feature type="compositionally biased region" description="Basic and acidic residues" evidence="5">
    <location>
        <begin position="310"/>
        <end position="325"/>
    </location>
</feature>
<proteinExistence type="predicted"/>
<dbReference type="Proteomes" id="UP001153292">
    <property type="component" value="Chromosome 13"/>
</dbReference>
<evidence type="ECO:0000256" key="1">
    <source>
        <dbReference type="ARBA" id="ARBA00004123"/>
    </source>
</evidence>
<name>A0ABN8AY67_CHISP</name>
<evidence type="ECO:0000313" key="6">
    <source>
        <dbReference type="EMBL" id="CAH0399149.1"/>
    </source>
</evidence>
<feature type="region of interest" description="Disordered" evidence="5">
    <location>
        <begin position="444"/>
        <end position="495"/>
    </location>
</feature>
<protein>
    <recommendedName>
        <fullName evidence="2">DNA polymerase delta subunit 3</fullName>
    </recommendedName>
</protein>
<keyword evidence="4" id="KW-0539">Nucleus</keyword>
<comment type="subcellular location">
    <subcellularLocation>
        <location evidence="1">Nucleus</location>
    </subcellularLocation>
</comment>
<keyword evidence="7" id="KW-1185">Reference proteome</keyword>
<evidence type="ECO:0000256" key="5">
    <source>
        <dbReference type="SAM" id="MobiDB-lite"/>
    </source>
</evidence>
<feature type="region of interest" description="Disordered" evidence="5">
    <location>
        <begin position="252"/>
        <end position="281"/>
    </location>
</feature>
<dbReference type="PANTHER" id="PTHR17598:SF13">
    <property type="entry name" value="DNA POLYMERASE DELTA SUBUNIT 3"/>
    <property type="match status" value="1"/>
</dbReference>
<keyword evidence="3" id="KW-0235">DNA replication</keyword>
<dbReference type="PANTHER" id="PTHR17598">
    <property type="entry name" value="DNA POLYMERASE DELTA SUBUNIT 3"/>
    <property type="match status" value="1"/>
</dbReference>